<protein>
    <recommendedName>
        <fullName evidence="4">Secreted protein</fullName>
    </recommendedName>
</protein>
<evidence type="ECO:0000313" key="2">
    <source>
        <dbReference type="EMBL" id="KAK7512079.1"/>
    </source>
</evidence>
<feature type="transmembrane region" description="Helical" evidence="1">
    <location>
        <begin position="42"/>
        <end position="63"/>
    </location>
</feature>
<keyword evidence="1" id="KW-0812">Transmembrane</keyword>
<keyword evidence="1" id="KW-0472">Membrane</keyword>
<evidence type="ECO:0000313" key="3">
    <source>
        <dbReference type="Proteomes" id="UP001363622"/>
    </source>
</evidence>
<evidence type="ECO:0008006" key="4">
    <source>
        <dbReference type="Google" id="ProtNLM"/>
    </source>
</evidence>
<comment type="caution">
    <text evidence="2">The sequence shown here is derived from an EMBL/GenBank/DDBJ whole genome shotgun (WGS) entry which is preliminary data.</text>
</comment>
<accession>A0ABR1KE13</accession>
<name>A0ABR1KE13_9PEZI</name>
<dbReference type="Proteomes" id="UP001363622">
    <property type="component" value="Unassembled WGS sequence"/>
</dbReference>
<reference evidence="2 3" key="1">
    <citation type="submission" date="2024-04" db="EMBL/GenBank/DDBJ databases">
        <title>Phyllosticta paracitricarpa is synonymous to the EU quarantine fungus P. citricarpa based on phylogenomic analyses.</title>
        <authorList>
            <consortium name="Lawrence Berkeley National Laboratory"/>
            <person name="Van Ingen-Buijs V.A."/>
            <person name="Van Westerhoven A.C."/>
            <person name="Haridas S."/>
            <person name="Skiadas P."/>
            <person name="Martin F."/>
            <person name="Groenewald J.Z."/>
            <person name="Crous P.W."/>
            <person name="Seidl M.F."/>
        </authorList>
    </citation>
    <scope>NUCLEOTIDE SEQUENCE [LARGE SCALE GENOMIC DNA]</scope>
    <source>
        <strain evidence="2 3">CBS 123371</strain>
    </source>
</reference>
<sequence length="69" mass="7617">MALSCLRGFPIFFPSTSTITFCLWTGSYAHLSMEPWNSKSPILSAVTGCLCLCICHPVCGSWMQRQLSV</sequence>
<evidence type="ECO:0000256" key="1">
    <source>
        <dbReference type="SAM" id="Phobius"/>
    </source>
</evidence>
<keyword evidence="3" id="KW-1185">Reference proteome</keyword>
<keyword evidence="1" id="KW-1133">Transmembrane helix</keyword>
<gene>
    <name evidence="2" type="ORF">IWZ03DRAFT_51271</name>
</gene>
<proteinExistence type="predicted"/>
<dbReference type="EMBL" id="JBBPHU010000011">
    <property type="protein sequence ID" value="KAK7512079.1"/>
    <property type="molecule type" value="Genomic_DNA"/>
</dbReference>
<organism evidence="2 3">
    <name type="scientific">Phyllosticta citriasiana</name>
    <dbReference type="NCBI Taxonomy" id="595635"/>
    <lineage>
        <taxon>Eukaryota</taxon>
        <taxon>Fungi</taxon>
        <taxon>Dikarya</taxon>
        <taxon>Ascomycota</taxon>
        <taxon>Pezizomycotina</taxon>
        <taxon>Dothideomycetes</taxon>
        <taxon>Dothideomycetes incertae sedis</taxon>
        <taxon>Botryosphaeriales</taxon>
        <taxon>Phyllostictaceae</taxon>
        <taxon>Phyllosticta</taxon>
    </lineage>
</organism>